<evidence type="ECO:0000313" key="2">
    <source>
        <dbReference type="Proteomes" id="UP000775213"/>
    </source>
</evidence>
<protein>
    <submittedName>
        <fullName evidence="1">Uncharacterized protein</fullName>
    </submittedName>
</protein>
<comment type="caution">
    <text evidence="1">The sequence shown here is derived from an EMBL/GenBank/DDBJ whole genome shotgun (WGS) entry which is preliminary data.</text>
</comment>
<dbReference type="Proteomes" id="UP000775213">
    <property type="component" value="Unassembled WGS sequence"/>
</dbReference>
<reference evidence="1 2" key="1">
    <citation type="journal article" date="2021" name="Hortic Res">
        <title>Chromosome-scale assembly of the Dendrobium chrysotoxum genome enhances the understanding of orchid evolution.</title>
        <authorList>
            <person name="Zhang Y."/>
            <person name="Zhang G.Q."/>
            <person name="Zhang D."/>
            <person name="Liu X.D."/>
            <person name="Xu X.Y."/>
            <person name="Sun W.H."/>
            <person name="Yu X."/>
            <person name="Zhu X."/>
            <person name="Wang Z.W."/>
            <person name="Zhao X."/>
            <person name="Zhong W.Y."/>
            <person name="Chen H."/>
            <person name="Yin W.L."/>
            <person name="Huang T."/>
            <person name="Niu S.C."/>
            <person name="Liu Z.J."/>
        </authorList>
    </citation>
    <scope>NUCLEOTIDE SEQUENCE [LARGE SCALE GENOMIC DNA]</scope>
    <source>
        <strain evidence="1">Lindl</strain>
    </source>
</reference>
<accession>A0AAV7HGG6</accession>
<dbReference type="EMBL" id="JAGFBR010000005">
    <property type="protein sequence ID" value="KAH0467169.1"/>
    <property type="molecule type" value="Genomic_DNA"/>
</dbReference>
<evidence type="ECO:0000313" key="1">
    <source>
        <dbReference type="EMBL" id="KAH0467169.1"/>
    </source>
</evidence>
<organism evidence="1 2">
    <name type="scientific">Dendrobium chrysotoxum</name>
    <name type="common">Orchid</name>
    <dbReference type="NCBI Taxonomy" id="161865"/>
    <lineage>
        <taxon>Eukaryota</taxon>
        <taxon>Viridiplantae</taxon>
        <taxon>Streptophyta</taxon>
        <taxon>Embryophyta</taxon>
        <taxon>Tracheophyta</taxon>
        <taxon>Spermatophyta</taxon>
        <taxon>Magnoliopsida</taxon>
        <taxon>Liliopsida</taxon>
        <taxon>Asparagales</taxon>
        <taxon>Orchidaceae</taxon>
        <taxon>Epidendroideae</taxon>
        <taxon>Malaxideae</taxon>
        <taxon>Dendrobiinae</taxon>
        <taxon>Dendrobium</taxon>
    </lineage>
</organism>
<keyword evidence="2" id="KW-1185">Reference proteome</keyword>
<sequence length="61" mass="6619">MEVGVAVELGISSGVRGVPATGGSKEPKAWTFALRLQQEEIGALRRRSGYWCGGSWDLQLR</sequence>
<dbReference type="AlphaFoldDB" id="A0AAV7HGG6"/>
<proteinExistence type="predicted"/>
<gene>
    <name evidence="1" type="ORF">IEQ34_004407</name>
</gene>
<name>A0AAV7HGG6_DENCH</name>